<dbReference type="PANTHER" id="PTHR22940">
    <property type="entry name" value="TIMEOUT/TIMELESS-2"/>
    <property type="match status" value="1"/>
</dbReference>
<dbReference type="GO" id="GO:0003677">
    <property type="term" value="F:DNA binding"/>
    <property type="evidence" value="ECO:0000318"/>
    <property type="project" value="GO_Central"/>
</dbReference>
<feature type="domain" description="Timeless C-terminal" evidence="6">
    <location>
        <begin position="882"/>
        <end position="981"/>
    </location>
</feature>
<dbReference type="PANTHER" id="PTHR22940:SF5">
    <property type="entry name" value="PROTEIN TIMELESS"/>
    <property type="match status" value="1"/>
</dbReference>
<dbReference type="GO" id="GO:0048511">
    <property type="term" value="P:rhythmic process"/>
    <property type="evidence" value="ECO:0007669"/>
    <property type="project" value="UniProtKB-KW"/>
</dbReference>
<dbReference type="GO" id="GO:0031298">
    <property type="term" value="C:replication fork protection complex"/>
    <property type="evidence" value="ECO:0000318"/>
    <property type="project" value="GO_Central"/>
</dbReference>
<reference evidence="7 8" key="1">
    <citation type="journal article" date="2011" name="Science">
        <title>The ecoresponsive genome of Daphnia pulex.</title>
        <authorList>
            <person name="Colbourne J.K."/>
            <person name="Pfrender M.E."/>
            <person name="Gilbert D."/>
            <person name="Thomas W.K."/>
            <person name="Tucker A."/>
            <person name="Oakley T.H."/>
            <person name="Tokishita S."/>
            <person name="Aerts A."/>
            <person name="Arnold G.J."/>
            <person name="Basu M.K."/>
            <person name="Bauer D.J."/>
            <person name="Caceres C.E."/>
            <person name="Carmel L."/>
            <person name="Casola C."/>
            <person name="Choi J.H."/>
            <person name="Detter J.C."/>
            <person name="Dong Q."/>
            <person name="Dusheyko S."/>
            <person name="Eads B.D."/>
            <person name="Frohlich T."/>
            <person name="Geiler-Samerotte K.A."/>
            <person name="Gerlach D."/>
            <person name="Hatcher P."/>
            <person name="Jogdeo S."/>
            <person name="Krijgsveld J."/>
            <person name="Kriventseva E.V."/>
            <person name="Kultz D."/>
            <person name="Laforsch C."/>
            <person name="Lindquist E."/>
            <person name="Lopez J."/>
            <person name="Manak J.R."/>
            <person name="Muller J."/>
            <person name="Pangilinan J."/>
            <person name="Patwardhan R.P."/>
            <person name="Pitluck S."/>
            <person name="Pritham E.J."/>
            <person name="Rechtsteiner A."/>
            <person name="Rho M."/>
            <person name="Rogozin I.B."/>
            <person name="Sakarya O."/>
            <person name="Salamov A."/>
            <person name="Schaack S."/>
            <person name="Shapiro H."/>
            <person name="Shiga Y."/>
            <person name="Skalitzky C."/>
            <person name="Smith Z."/>
            <person name="Souvorov A."/>
            <person name="Sung W."/>
            <person name="Tang Z."/>
            <person name="Tsuchiya D."/>
            <person name="Tu H."/>
            <person name="Vos H."/>
            <person name="Wang M."/>
            <person name="Wolf Y.I."/>
            <person name="Yamagata H."/>
            <person name="Yamada T."/>
            <person name="Ye Y."/>
            <person name="Shaw J.R."/>
            <person name="Andrews J."/>
            <person name="Crease T.J."/>
            <person name="Tang H."/>
            <person name="Lucas S.M."/>
            <person name="Robertson H.M."/>
            <person name="Bork P."/>
            <person name="Koonin E.V."/>
            <person name="Zdobnov E.M."/>
            <person name="Grigoriev I.V."/>
            <person name="Lynch M."/>
            <person name="Boore J.L."/>
        </authorList>
    </citation>
    <scope>NUCLEOTIDE SEQUENCE [LARGE SCALE GENOMIC DNA]</scope>
</reference>
<dbReference type="InterPro" id="IPR006906">
    <property type="entry name" value="Timeless_N"/>
</dbReference>
<feature type="compositionally biased region" description="Polar residues" evidence="4">
    <location>
        <begin position="358"/>
        <end position="368"/>
    </location>
</feature>
<feature type="region of interest" description="Disordered" evidence="4">
    <location>
        <begin position="411"/>
        <end position="445"/>
    </location>
</feature>
<feature type="compositionally biased region" description="Polar residues" evidence="4">
    <location>
        <begin position="203"/>
        <end position="219"/>
    </location>
</feature>
<dbReference type="HOGENOM" id="CLU_007646_0_0_1"/>
<feature type="domain" description="Timeless N-terminal" evidence="5">
    <location>
        <begin position="26"/>
        <end position="275"/>
    </location>
</feature>
<evidence type="ECO:0000256" key="3">
    <source>
        <dbReference type="ARBA" id="ARBA00023242"/>
    </source>
</evidence>
<comment type="similarity">
    <text evidence="2">Belongs to the timeless family.</text>
</comment>
<evidence type="ECO:0000256" key="1">
    <source>
        <dbReference type="ARBA" id="ARBA00004123"/>
    </source>
</evidence>
<feature type="region of interest" description="Disordered" evidence="4">
    <location>
        <begin position="186"/>
        <end position="219"/>
    </location>
</feature>
<gene>
    <name evidence="7" type="ORF">DAPPUDRAFT_235857</name>
</gene>
<comment type="subcellular location">
    <subcellularLocation>
        <location evidence="1">Nucleus</location>
    </subcellularLocation>
</comment>
<keyword evidence="3" id="KW-0539">Nucleus</keyword>
<dbReference type="GO" id="GO:0000076">
    <property type="term" value="P:DNA replication checkpoint signaling"/>
    <property type="evidence" value="ECO:0000318"/>
    <property type="project" value="GO_Central"/>
</dbReference>
<evidence type="ECO:0000259" key="6">
    <source>
        <dbReference type="Pfam" id="PF05029"/>
    </source>
</evidence>
<proteinExistence type="inferred from homology"/>
<feature type="compositionally biased region" description="Basic and acidic residues" evidence="4">
    <location>
        <begin position="429"/>
        <end position="438"/>
    </location>
</feature>
<evidence type="ECO:0000259" key="5">
    <source>
        <dbReference type="Pfam" id="PF04821"/>
    </source>
</evidence>
<evidence type="ECO:0000256" key="4">
    <source>
        <dbReference type="SAM" id="MobiDB-lite"/>
    </source>
</evidence>
<sequence length="1019" mass="116051">MDHWIKLSGEVPCLSLIPLGSFHNNKYCTDPECLNNLKEINAKLSCEEPNTRPLRRAIGFFNVLNKDLIPILLSSKDQPTIFRTTIKLLAELTTPTECLICIDASSNRSSTSQRIVIHELSQLLYSIKEAFLEQPNATKVVIDHLHELLEKKTTLSREDCECVQHSLLLVRNILHVPQRPRNTVVDVESATSSAARQPRDAQTPHQVPAQSNGSSCTTADCNSQENQRLLWNLFAQRLDRLLINLLTSPQKGDWIVTITQLVALFYKDRHFEDMKKLMEAHPPTFESSDEHSDAINNTPPIVNADAHVTAYSPSKNFQFLSLTSSSIPSGEQYGPVANYGSQVETTTAMTTATIVSPGVTTPVTGKSGSNKRRMVSPETTHRSFSSASSQCSHHSGCDIFVQRGNTSRHCSRHSTSSGFHSNESGIQYDNHRLKDSESRKKKSLKRRCHGNSNKFWEKNNVDVPSLLTIDTMSDPCVSVFLLWSMKEIPERFPRKKLRLINRTADNYAKVNDNNYTPTEEDISHLLKDFILDFLLDGYNTLVGQLHQKLLLQDNHPRLDKSHFLWLICYFLPFIPQLKLEVEHFPDVFSIDLLCYLTWEAVCQTEELEIYSFQPSVDVKPCVRRLHLVVKAIGEYLQALAKYSEADSSQIKGLTLKGHEEKRINQLCDFLPAIRDLRQVFLLQLRHFNPMIQSRRYLHDVITTNHILLLTLEKAAKQSAHGAVGFEINQHLNQFCSRAILNRYGNALEDFKTNGAFVNDCILTILHHVGGDLGRTELLCQPDILRPFTKICDEDFTMCDDWTDLISYVIQKYLRQVHVNSRFKTDWSQKSSNGLDDQEDLICVKSENLTQTEERFIRVLNEPTICENGDLIIRETRTEIESLVRQLLNSGFRKQLVWIQSSLLTSCSARLGTYIGQEYRHPITCLSLQMNCPCPIVPWTEEEASALRSERFLCLLDRLSLLPSTPLALYPRIPCEWSASTIYSVALLFGPIVQQKIDFDTTRLSKIESPLSNLHRLVEF</sequence>
<protein>
    <submittedName>
        <fullName evidence="7">Putative TIMELESS/TIM-1 protein</fullName>
    </submittedName>
</protein>
<dbReference type="GO" id="GO:0009649">
    <property type="term" value="P:entrainment of circadian clock"/>
    <property type="evidence" value="ECO:0000318"/>
    <property type="project" value="GO_Central"/>
</dbReference>
<organism evidence="7 8">
    <name type="scientific">Daphnia pulex</name>
    <name type="common">Water flea</name>
    <dbReference type="NCBI Taxonomy" id="6669"/>
    <lineage>
        <taxon>Eukaryota</taxon>
        <taxon>Metazoa</taxon>
        <taxon>Ecdysozoa</taxon>
        <taxon>Arthropoda</taxon>
        <taxon>Crustacea</taxon>
        <taxon>Branchiopoda</taxon>
        <taxon>Diplostraca</taxon>
        <taxon>Cladocera</taxon>
        <taxon>Anomopoda</taxon>
        <taxon>Daphniidae</taxon>
        <taxon>Daphnia</taxon>
    </lineage>
</organism>
<dbReference type="Proteomes" id="UP000000305">
    <property type="component" value="Unassembled WGS sequence"/>
</dbReference>
<dbReference type="Pfam" id="PF05029">
    <property type="entry name" value="TIMELESS_C"/>
    <property type="match status" value="1"/>
</dbReference>
<dbReference type="InterPro" id="IPR007725">
    <property type="entry name" value="TIMELESS_C"/>
</dbReference>
<dbReference type="OMA" id="CEDSENR"/>
<dbReference type="GO" id="GO:0043111">
    <property type="term" value="P:replication fork arrest"/>
    <property type="evidence" value="ECO:0000318"/>
    <property type="project" value="GO_Central"/>
</dbReference>
<dbReference type="eggNOG" id="KOG1974">
    <property type="taxonomic scope" value="Eukaryota"/>
</dbReference>
<evidence type="ECO:0000313" key="7">
    <source>
        <dbReference type="EMBL" id="EFX87311.1"/>
    </source>
</evidence>
<dbReference type="InterPro" id="IPR044998">
    <property type="entry name" value="Timeless"/>
</dbReference>
<dbReference type="PhylomeDB" id="E9FZ81"/>
<dbReference type="OrthoDB" id="6429365at2759"/>
<feature type="region of interest" description="Disordered" evidence="4">
    <location>
        <begin position="358"/>
        <end position="377"/>
    </location>
</feature>
<dbReference type="Pfam" id="PF04821">
    <property type="entry name" value="TIMELESS"/>
    <property type="match status" value="1"/>
</dbReference>
<name>E9FZ81_DAPPU</name>
<dbReference type="FunCoup" id="E9FZ81">
    <property type="interactions" value="17"/>
</dbReference>
<dbReference type="KEGG" id="dpx:DAPPUDRAFT_235857"/>
<dbReference type="AlphaFoldDB" id="E9FZ81"/>
<evidence type="ECO:0000256" key="2">
    <source>
        <dbReference type="ARBA" id="ARBA00008174"/>
    </source>
</evidence>
<dbReference type="EMBL" id="GL732528">
    <property type="protein sequence ID" value="EFX87311.1"/>
    <property type="molecule type" value="Genomic_DNA"/>
</dbReference>
<evidence type="ECO:0000313" key="8">
    <source>
        <dbReference type="Proteomes" id="UP000000305"/>
    </source>
</evidence>
<dbReference type="STRING" id="6669.E9FZ81"/>
<keyword evidence="8" id="KW-1185">Reference proteome</keyword>
<feature type="compositionally biased region" description="Polar residues" evidence="4">
    <location>
        <begin position="418"/>
        <end position="427"/>
    </location>
</feature>
<dbReference type="InParanoid" id="E9FZ81"/>
<dbReference type="GO" id="GO:0006281">
    <property type="term" value="P:DNA repair"/>
    <property type="evidence" value="ECO:0000318"/>
    <property type="project" value="GO_Central"/>
</dbReference>
<accession>E9FZ81</accession>